<evidence type="ECO:0000313" key="2">
    <source>
        <dbReference type="Proteomes" id="UP001142175"/>
    </source>
</evidence>
<dbReference type="Gene3D" id="2.40.30.100">
    <property type="entry name" value="AF2212/PG0164-like"/>
    <property type="match status" value="1"/>
</dbReference>
<dbReference type="Proteomes" id="UP001142175">
    <property type="component" value="Unassembled WGS sequence"/>
</dbReference>
<dbReference type="Pfam" id="PF08922">
    <property type="entry name" value="DUF1905"/>
    <property type="match status" value="1"/>
</dbReference>
<dbReference type="InterPro" id="IPR015018">
    <property type="entry name" value="DUF1905"/>
</dbReference>
<accession>A0A9X2P729</accession>
<dbReference type="EMBL" id="JANSUY010000007">
    <property type="protein sequence ID" value="MCR9015523.1"/>
    <property type="molecule type" value="Genomic_DNA"/>
</dbReference>
<dbReference type="AlphaFoldDB" id="A0A9X2P729"/>
<keyword evidence="2" id="KW-1185">Reference proteome</keyword>
<organism evidence="1 2">
    <name type="scientific">Aquiflexum gelatinilyticum</name>
    <dbReference type="NCBI Taxonomy" id="2961943"/>
    <lineage>
        <taxon>Bacteria</taxon>
        <taxon>Pseudomonadati</taxon>
        <taxon>Bacteroidota</taxon>
        <taxon>Cytophagia</taxon>
        <taxon>Cytophagales</taxon>
        <taxon>Cyclobacteriaceae</taxon>
        <taxon>Aquiflexum</taxon>
    </lineage>
</organism>
<comment type="caution">
    <text evidence="1">The sequence shown here is derived from an EMBL/GenBank/DDBJ whole genome shotgun (WGS) entry which is preliminary data.</text>
</comment>
<evidence type="ECO:0000313" key="1">
    <source>
        <dbReference type="EMBL" id="MCR9015523.1"/>
    </source>
</evidence>
<sequence>MDKRPLIDNDYLLQKFNGKGAWTYVLFPEIPKEKRFPFGWMKVSGSIDGFQLENVTLMPFGNGQLFLPVKAAIRKAIKKEVGEWVKVILFTDEIPEIIPDDILECLQDAPKAYQRFKSLSDSQQKEEINAILDSKKQDIKVEKIVKLIERLNY</sequence>
<reference evidence="1" key="1">
    <citation type="submission" date="2022-08" db="EMBL/GenBank/DDBJ databases">
        <authorList>
            <person name="Zhang D."/>
        </authorList>
    </citation>
    <scope>NUCLEOTIDE SEQUENCE</scope>
    <source>
        <strain evidence="1">XJ19-11</strain>
    </source>
</reference>
<protein>
    <submittedName>
        <fullName evidence="1">YdeI/OmpD-associated family protein</fullName>
    </submittedName>
</protein>
<dbReference type="Pfam" id="PF13376">
    <property type="entry name" value="OmdA"/>
    <property type="match status" value="1"/>
</dbReference>
<dbReference type="InterPro" id="IPR037079">
    <property type="entry name" value="AF2212/PG0164-like_sf"/>
</dbReference>
<proteinExistence type="predicted"/>
<gene>
    <name evidence="1" type="ORF">NU887_10790</name>
</gene>
<name>A0A9X2P729_9BACT</name>
<dbReference type="RefSeq" id="WP_258423377.1">
    <property type="nucleotide sequence ID" value="NZ_JANSUY010000007.1"/>
</dbReference>
<dbReference type="SUPFAM" id="SSF141694">
    <property type="entry name" value="AF2212/PG0164-like"/>
    <property type="match status" value="1"/>
</dbReference>